<feature type="transmembrane region" description="Helical" evidence="8">
    <location>
        <begin position="740"/>
        <end position="764"/>
    </location>
</feature>
<organism evidence="11 12">
    <name type="scientific">Elysia crispata</name>
    <name type="common">lettuce slug</name>
    <dbReference type="NCBI Taxonomy" id="231223"/>
    <lineage>
        <taxon>Eukaryota</taxon>
        <taxon>Metazoa</taxon>
        <taxon>Spiralia</taxon>
        <taxon>Lophotrochozoa</taxon>
        <taxon>Mollusca</taxon>
        <taxon>Gastropoda</taxon>
        <taxon>Heterobranchia</taxon>
        <taxon>Euthyneura</taxon>
        <taxon>Panpulmonata</taxon>
        <taxon>Sacoglossa</taxon>
        <taxon>Placobranchoidea</taxon>
        <taxon>Plakobranchidae</taxon>
        <taxon>Elysia</taxon>
    </lineage>
</organism>
<feature type="transmembrane region" description="Helical" evidence="8">
    <location>
        <begin position="384"/>
        <end position="402"/>
    </location>
</feature>
<dbReference type="PANTHER" id="PTHR10590:SF4">
    <property type="entry name" value="SOLUTE CARRIER FAMILY 28 MEMBER 3"/>
    <property type="match status" value="1"/>
</dbReference>
<dbReference type="Pfam" id="PF01773">
    <property type="entry name" value="Nucleos_tra2_N"/>
    <property type="match status" value="1"/>
</dbReference>
<accession>A0AAE1A9R9</accession>
<name>A0AAE1A9R9_9GAST</name>
<keyword evidence="4 8" id="KW-0812">Transmembrane</keyword>
<feature type="transmembrane region" description="Helical" evidence="8">
    <location>
        <begin position="441"/>
        <end position="464"/>
    </location>
</feature>
<evidence type="ECO:0000313" key="11">
    <source>
        <dbReference type="EMBL" id="KAK3782742.1"/>
    </source>
</evidence>
<keyword evidence="6 8" id="KW-0472">Membrane</keyword>
<evidence type="ECO:0000256" key="1">
    <source>
        <dbReference type="ARBA" id="ARBA00004651"/>
    </source>
</evidence>
<evidence type="ECO:0000256" key="6">
    <source>
        <dbReference type="ARBA" id="ARBA00023136"/>
    </source>
</evidence>
<feature type="compositionally biased region" description="Basic and acidic residues" evidence="7">
    <location>
        <begin position="109"/>
        <end position="130"/>
    </location>
</feature>
<feature type="compositionally biased region" description="Basic and acidic residues" evidence="7">
    <location>
        <begin position="1"/>
        <end position="16"/>
    </location>
</feature>
<feature type="transmembrane region" description="Helical" evidence="8">
    <location>
        <begin position="518"/>
        <end position="540"/>
    </location>
</feature>
<keyword evidence="12" id="KW-1185">Reference proteome</keyword>
<feature type="compositionally biased region" description="Acidic residues" evidence="7">
    <location>
        <begin position="188"/>
        <end position="205"/>
    </location>
</feature>
<dbReference type="PANTHER" id="PTHR10590">
    <property type="entry name" value="SODIUM/NUCLEOSIDE COTRANSPORTER"/>
    <property type="match status" value="1"/>
</dbReference>
<keyword evidence="3" id="KW-1003">Cell membrane</keyword>
<feature type="transmembrane region" description="Helical" evidence="8">
    <location>
        <begin position="771"/>
        <end position="797"/>
    </location>
</feature>
<keyword evidence="5 8" id="KW-1133">Transmembrane helix</keyword>
<evidence type="ECO:0008006" key="13">
    <source>
        <dbReference type="Google" id="ProtNLM"/>
    </source>
</evidence>
<gene>
    <name evidence="11" type="ORF">RRG08_037741</name>
</gene>
<feature type="transmembrane region" description="Helical" evidence="8">
    <location>
        <begin position="602"/>
        <end position="626"/>
    </location>
</feature>
<feature type="compositionally biased region" description="Polar residues" evidence="7">
    <location>
        <begin position="30"/>
        <end position="53"/>
    </location>
</feature>
<feature type="region of interest" description="Disordered" evidence="7">
    <location>
        <begin position="1"/>
        <end position="143"/>
    </location>
</feature>
<dbReference type="InterPro" id="IPR002668">
    <property type="entry name" value="CNT_N_dom"/>
</dbReference>
<feature type="transmembrane region" description="Helical" evidence="8">
    <location>
        <begin position="284"/>
        <end position="300"/>
    </location>
</feature>
<dbReference type="InterPro" id="IPR011657">
    <property type="entry name" value="CNT_C_dom"/>
</dbReference>
<feature type="transmembrane region" description="Helical" evidence="8">
    <location>
        <begin position="253"/>
        <end position="272"/>
    </location>
</feature>
<evidence type="ECO:0000256" key="8">
    <source>
        <dbReference type="SAM" id="Phobius"/>
    </source>
</evidence>
<evidence type="ECO:0000259" key="10">
    <source>
        <dbReference type="Pfam" id="PF07662"/>
    </source>
</evidence>
<evidence type="ECO:0000313" key="12">
    <source>
        <dbReference type="Proteomes" id="UP001283361"/>
    </source>
</evidence>
<dbReference type="AlphaFoldDB" id="A0AAE1A9R9"/>
<evidence type="ECO:0000256" key="7">
    <source>
        <dbReference type="SAM" id="MobiDB-lite"/>
    </source>
</evidence>
<dbReference type="Pfam" id="PF07662">
    <property type="entry name" value="Nucleos_tra2_C"/>
    <property type="match status" value="1"/>
</dbReference>
<dbReference type="InterPro" id="IPR008276">
    <property type="entry name" value="C_nuclsd_transpt"/>
</dbReference>
<evidence type="ECO:0000256" key="3">
    <source>
        <dbReference type="ARBA" id="ARBA00022475"/>
    </source>
</evidence>
<evidence type="ECO:0000256" key="4">
    <source>
        <dbReference type="ARBA" id="ARBA00022692"/>
    </source>
</evidence>
<feature type="region of interest" description="Disordered" evidence="7">
    <location>
        <begin position="161"/>
        <end position="205"/>
    </location>
</feature>
<proteinExistence type="inferred from homology"/>
<evidence type="ECO:0000256" key="5">
    <source>
        <dbReference type="ARBA" id="ARBA00022989"/>
    </source>
</evidence>
<dbReference type="GO" id="GO:0005415">
    <property type="term" value="F:nucleoside:sodium symporter activity"/>
    <property type="evidence" value="ECO:0007669"/>
    <property type="project" value="TreeGrafter"/>
</dbReference>
<feature type="transmembrane region" description="Helical" evidence="8">
    <location>
        <begin position="361"/>
        <end position="378"/>
    </location>
</feature>
<dbReference type="GO" id="GO:0005886">
    <property type="term" value="C:plasma membrane"/>
    <property type="evidence" value="ECO:0007669"/>
    <property type="project" value="UniProtKB-SubCell"/>
</dbReference>
<sequence length="798" mass="88620">MSDHRPTNQADGKPESELTLPAESQPLLPGSSSADTQQLTSPAEGNHQSSTESAPALPERYPIPAGGHSTPLARKTSLETESLPPPPPIAEPYMEPVRDTSASILNESEAGKLKDMSHHGEKPKDGHAPDTDNFDTGTAKRISGNGEVQLEMDELSDPAKVDFLSGKKNGNKGEKSADGSRGHTLVPTDDEGFIPKDDDDEEAEASDFDDLDLDDLDRKDDAWRESNILSRAVIMFQSAFINTFRVLNRVCKGFFRPIVFFIGFTIYFAMAMRHKFGDEGSHRLLGGTVFGLVILVWPYVKRFSVTQAKRAYGSDTLSEQHAQLFSKVRLVSRWLGYVVMTAVMVYVMVDEGRNKPRNLRGIIGIFMFLLIALLFSTRPSKIKWHTIFWSVALQFLCAMFVLKWKYGNQTIIWVQDRFNEFFENSHEGNELLFGKNWRDHMFAFGAMPLLWFANGVFTMLYYLGAMQFIIGSIGNFLQFVIGVTPLEAMSISAGIFMEGYTNLLVMRPFLGSMTKSQMFAVITGCISSLGGAYLAFLGSMRISIEYIIPAMLVSAPATFAICKLMVPEARTDCEILHGDCNDLCSSEKSKYSSLVDAVQSGALSMLSVTANVAVVGYVFMTLIAWANHTFGWFGDRVGIDDFSIEWLLSYCLYPVAMAMGVDPEDCRRVGLLLGLRTGLYNFIAFFKMTQLKVNKFVYLEYMTATNFTGPITRHSNDDITLDLWGKKLELGFLSERSEAIATYSLCGFSSIISSVMVLGVIYALEPKRKKWITSITIPALVAGNLANCMTGCFASLFF</sequence>
<feature type="domain" description="Concentrative nucleoside transporter C-terminal" evidence="10">
    <location>
        <begin position="546"/>
        <end position="794"/>
    </location>
</feature>
<comment type="similarity">
    <text evidence="2">Belongs to the concentrative nucleoside transporter (CNT) (TC 2.A.41) family.</text>
</comment>
<evidence type="ECO:0000259" key="9">
    <source>
        <dbReference type="Pfam" id="PF01773"/>
    </source>
</evidence>
<evidence type="ECO:0000256" key="2">
    <source>
        <dbReference type="ARBA" id="ARBA00009033"/>
    </source>
</evidence>
<feature type="compositionally biased region" description="Basic and acidic residues" evidence="7">
    <location>
        <begin position="171"/>
        <end position="181"/>
    </location>
</feature>
<comment type="subcellular location">
    <subcellularLocation>
        <location evidence="1">Cell membrane</location>
        <topology evidence="1">Multi-pass membrane protein</topology>
    </subcellularLocation>
</comment>
<feature type="transmembrane region" description="Helical" evidence="8">
    <location>
        <begin position="476"/>
        <end position="497"/>
    </location>
</feature>
<feature type="domain" description="Concentrative nucleoside transporter N-terminal" evidence="9">
    <location>
        <begin position="363"/>
        <end position="435"/>
    </location>
</feature>
<comment type="caution">
    <text evidence="11">The sequence shown here is derived from an EMBL/GenBank/DDBJ whole genome shotgun (WGS) entry which is preliminary data.</text>
</comment>
<protein>
    <recommendedName>
        <fullName evidence="13">Sodium/nucleoside cotransporter</fullName>
    </recommendedName>
</protein>
<reference evidence="11" key="1">
    <citation type="journal article" date="2023" name="G3 (Bethesda)">
        <title>A reference genome for the long-term kleptoplast-retaining sea slug Elysia crispata morphotype clarki.</title>
        <authorList>
            <person name="Eastman K.E."/>
            <person name="Pendleton A.L."/>
            <person name="Shaikh M.A."/>
            <person name="Suttiyut T."/>
            <person name="Ogas R."/>
            <person name="Tomko P."/>
            <person name="Gavelis G."/>
            <person name="Widhalm J.R."/>
            <person name="Wisecaver J.H."/>
        </authorList>
    </citation>
    <scope>NUCLEOTIDE SEQUENCE</scope>
    <source>
        <strain evidence="11">ECLA1</strain>
    </source>
</reference>
<feature type="transmembrane region" description="Helical" evidence="8">
    <location>
        <begin position="331"/>
        <end position="349"/>
    </location>
</feature>
<dbReference type="EMBL" id="JAWDGP010002489">
    <property type="protein sequence ID" value="KAK3782742.1"/>
    <property type="molecule type" value="Genomic_DNA"/>
</dbReference>
<dbReference type="Proteomes" id="UP001283361">
    <property type="component" value="Unassembled WGS sequence"/>
</dbReference>